<dbReference type="KEGG" id="cvr:CHLNCDRAFT_145404"/>
<organism evidence="6">
    <name type="scientific">Chlorella variabilis</name>
    <name type="common">Green alga</name>
    <dbReference type="NCBI Taxonomy" id="554065"/>
    <lineage>
        <taxon>Eukaryota</taxon>
        <taxon>Viridiplantae</taxon>
        <taxon>Chlorophyta</taxon>
        <taxon>core chlorophytes</taxon>
        <taxon>Trebouxiophyceae</taxon>
        <taxon>Chlorellales</taxon>
        <taxon>Chlorellaceae</taxon>
        <taxon>Chlorella clade</taxon>
        <taxon>Chlorella</taxon>
    </lineage>
</organism>
<dbReference type="Gene3D" id="2.130.10.80">
    <property type="entry name" value="Galactose oxidase/kelch, beta-propeller"/>
    <property type="match status" value="1"/>
</dbReference>
<sequence>MARRLLPLLLVAAALAPDAAGDMLRMAAPGGHHSEQGRLQARRGPRKQLLDFEPMVGAAVPGGTYIPKGGQGSWESGGGTGIIMIHANLMKAGEVVGWSSRNQGLQEYGSAVYDPATRTYEQLLDECGIHDCKNSFCGAQTTTAMSEVLIFGGHAEDINWFRSYNHGTGSLWSTKMNSGRWYPGVATLGDGKVLVVGGVADSGKAGYYVEGETEYDNPSYEVYDPATKSFDGDHWEMSDQLSAAFPIHTYPHVLVAPDGGVVVSAGKLLVKYSRSGPSTFQKEFSYASRPGHPWSYPQTGEPRRRGRGGRQGVLLPILPPYYKLFFLGAIGSADDRADYSTPASKAAEIIELTAGPEATWESVGPMPYGRVMGDAVILCDGTIGFFGGSQVGVAGWSKESRDVEFRDGTSWWCEERCSKGEESEAIYEPSIFNPATASPSSSLTARHVMLAGSDVTNDQTAEIYSPPYLSKGPQPVITDAPSFVPAGSEATVAYTSASPVIRALLIRNGATTHSMNFDARALWLNIASNVVAPGGGTLNVAIPGNRNILPPGMYMLVIISDQGVPSASKIISIP</sequence>
<evidence type="ECO:0000313" key="5">
    <source>
        <dbReference type="EMBL" id="EFN56008.1"/>
    </source>
</evidence>
<dbReference type="OMA" id="GAHTAIN"/>
<dbReference type="AlphaFoldDB" id="E1ZEC6"/>
<feature type="signal peptide" evidence="2">
    <location>
        <begin position="1"/>
        <end position="21"/>
    </location>
</feature>
<dbReference type="PANTHER" id="PTHR32208">
    <property type="entry name" value="SECRETED PROTEIN-RELATED"/>
    <property type="match status" value="1"/>
</dbReference>
<dbReference type="Pfam" id="PF09118">
    <property type="entry name" value="GO-like_E_set"/>
    <property type="match status" value="1"/>
</dbReference>
<dbReference type="SUPFAM" id="SSF50965">
    <property type="entry name" value="Galactose oxidase, central domain"/>
    <property type="match status" value="1"/>
</dbReference>
<dbReference type="InterPro" id="IPR009880">
    <property type="entry name" value="Glyoxal_oxidase_N"/>
</dbReference>
<dbReference type="InterPro" id="IPR014756">
    <property type="entry name" value="Ig_E-set"/>
</dbReference>
<dbReference type="InterPro" id="IPR011043">
    <property type="entry name" value="Gal_Oxase/kelch_b-propeller"/>
</dbReference>
<dbReference type="InterPro" id="IPR013783">
    <property type="entry name" value="Ig-like_fold"/>
</dbReference>
<protein>
    <submittedName>
        <fullName evidence="5">Uncharacterized protein</fullName>
    </submittedName>
</protein>
<name>E1ZEC6_CHLVA</name>
<dbReference type="FunCoup" id="E1ZEC6">
    <property type="interactions" value="20"/>
</dbReference>
<dbReference type="Gene3D" id="2.60.40.10">
    <property type="entry name" value="Immunoglobulins"/>
    <property type="match status" value="1"/>
</dbReference>
<dbReference type="EMBL" id="GL433843">
    <property type="protein sequence ID" value="EFN56008.1"/>
    <property type="molecule type" value="Genomic_DNA"/>
</dbReference>
<dbReference type="Pfam" id="PF07250">
    <property type="entry name" value="Glyoxal_oxid_N"/>
    <property type="match status" value="1"/>
</dbReference>
<dbReference type="PANTHER" id="PTHR32208:SF21">
    <property type="entry name" value="LOW QUALITY PROTEIN: ALDEHYDE OXIDASE GLOX-LIKE"/>
    <property type="match status" value="1"/>
</dbReference>
<evidence type="ECO:0000256" key="2">
    <source>
        <dbReference type="SAM" id="SignalP"/>
    </source>
</evidence>
<dbReference type="Proteomes" id="UP000008141">
    <property type="component" value="Unassembled WGS sequence"/>
</dbReference>
<dbReference type="CDD" id="cd02851">
    <property type="entry name" value="E_set_GO_C"/>
    <property type="match status" value="1"/>
</dbReference>
<reference evidence="5 6" key="1">
    <citation type="journal article" date="2010" name="Plant Cell">
        <title>The Chlorella variabilis NC64A genome reveals adaptation to photosymbiosis, coevolution with viruses, and cryptic sex.</title>
        <authorList>
            <person name="Blanc G."/>
            <person name="Duncan G."/>
            <person name="Agarkova I."/>
            <person name="Borodovsky M."/>
            <person name="Gurnon J."/>
            <person name="Kuo A."/>
            <person name="Lindquist E."/>
            <person name="Lucas S."/>
            <person name="Pangilinan J."/>
            <person name="Polle J."/>
            <person name="Salamov A."/>
            <person name="Terry A."/>
            <person name="Yamada T."/>
            <person name="Dunigan D.D."/>
            <person name="Grigoriev I.V."/>
            <person name="Claverie J.M."/>
            <person name="Van Etten J.L."/>
        </authorList>
    </citation>
    <scope>NUCLEOTIDE SEQUENCE [LARGE SCALE GENOMIC DNA]</scope>
    <source>
        <strain evidence="5 6">NC64A</strain>
    </source>
</reference>
<dbReference type="eggNOG" id="ENOG502QPS4">
    <property type="taxonomic scope" value="Eukaryota"/>
</dbReference>
<keyword evidence="1 2" id="KW-0732">Signal</keyword>
<evidence type="ECO:0000256" key="1">
    <source>
        <dbReference type="ARBA" id="ARBA00022729"/>
    </source>
</evidence>
<evidence type="ECO:0000259" key="3">
    <source>
        <dbReference type="Pfam" id="PF07250"/>
    </source>
</evidence>
<feature type="chain" id="PRO_5003155677" evidence="2">
    <location>
        <begin position="22"/>
        <end position="574"/>
    </location>
</feature>
<feature type="domain" description="Glyoxal oxidase N-terminal" evidence="3">
    <location>
        <begin position="133"/>
        <end position="401"/>
    </location>
</feature>
<dbReference type="STRING" id="554065.E1ZEC6"/>
<evidence type="ECO:0000259" key="4">
    <source>
        <dbReference type="Pfam" id="PF09118"/>
    </source>
</evidence>
<accession>E1ZEC6</accession>
<keyword evidence="6" id="KW-1185">Reference proteome</keyword>
<evidence type="ECO:0000313" key="6">
    <source>
        <dbReference type="Proteomes" id="UP000008141"/>
    </source>
</evidence>
<dbReference type="InParanoid" id="E1ZEC6"/>
<dbReference type="SUPFAM" id="SSF81296">
    <property type="entry name" value="E set domains"/>
    <property type="match status" value="1"/>
</dbReference>
<dbReference type="InterPro" id="IPR037293">
    <property type="entry name" value="Gal_Oxidase_central_sf"/>
</dbReference>
<dbReference type="RefSeq" id="XP_005848110.1">
    <property type="nucleotide sequence ID" value="XM_005848048.1"/>
</dbReference>
<dbReference type="OrthoDB" id="2019572at2759"/>
<dbReference type="InterPro" id="IPR015202">
    <property type="entry name" value="GO-like_E_set"/>
</dbReference>
<proteinExistence type="predicted"/>
<feature type="domain" description="Galactose oxidase-like Early set" evidence="4">
    <location>
        <begin position="475"/>
        <end position="573"/>
    </location>
</feature>
<dbReference type="GeneID" id="17355198"/>
<gene>
    <name evidence="5" type="ORF">CHLNCDRAFT_145404</name>
</gene>